<keyword evidence="6" id="KW-0238">DNA-binding</keyword>
<dbReference type="Gene3D" id="3.40.50.150">
    <property type="entry name" value="Vaccinia Virus protein VP39"/>
    <property type="match status" value="1"/>
</dbReference>
<dbReference type="PANTHER" id="PTHR23068:SF11">
    <property type="entry name" value="INACTIVE DNA (CYTOSINE-5)-METHYLTRANSFERASE DRM3-RELATED"/>
    <property type="match status" value="1"/>
</dbReference>
<keyword evidence="5" id="KW-0677">Repeat</keyword>
<keyword evidence="4" id="KW-0949">S-adenosyl-L-methionine</keyword>
<keyword evidence="7" id="KW-0539">Nucleus</keyword>
<dbReference type="OrthoDB" id="641149at2759"/>
<dbReference type="AlphaFoldDB" id="A0A835Q2V3"/>
<evidence type="ECO:0000256" key="1">
    <source>
        <dbReference type="ARBA" id="ARBA00004123"/>
    </source>
</evidence>
<feature type="domain" description="SAM-dependent MTase DRM-type" evidence="9">
    <location>
        <begin position="225"/>
        <end position="552"/>
    </location>
</feature>
<name>A0A835Q2V3_VANPL</name>
<feature type="region of interest" description="Disordered" evidence="8">
    <location>
        <begin position="161"/>
        <end position="186"/>
    </location>
</feature>
<reference evidence="10 11" key="1">
    <citation type="journal article" date="2020" name="Nat. Food">
        <title>A phased Vanilla planifolia genome enables genetic improvement of flavour and production.</title>
        <authorList>
            <person name="Hasing T."/>
            <person name="Tang H."/>
            <person name="Brym M."/>
            <person name="Khazi F."/>
            <person name="Huang T."/>
            <person name="Chambers A.H."/>
        </authorList>
    </citation>
    <scope>NUCLEOTIDE SEQUENCE [LARGE SCALE GENOMIC DNA]</scope>
    <source>
        <tissue evidence="10">Leaf</tissue>
    </source>
</reference>
<gene>
    <name evidence="10" type="ORF">HPP92_021602</name>
</gene>
<dbReference type="GO" id="GO:0003677">
    <property type="term" value="F:DNA binding"/>
    <property type="evidence" value="ECO:0007669"/>
    <property type="project" value="UniProtKB-KW"/>
</dbReference>
<feature type="compositionally biased region" description="Pro residues" evidence="8">
    <location>
        <begin position="169"/>
        <end position="179"/>
    </location>
</feature>
<dbReference type="Proteomes" id="UP000639772">
    <property type="component" value="Chromosome 11"/>
</dbReference>
<organism evidence="10 11">
    <name type="scientific">Vanilla planifolia</name>
    <name type="common">Vanilla</name>
    <dbReference type="NCBI Taxonomy" id="51239"/>
    <lineage>
        <taxon>Eukaryota</taxon>
        <taxon>Viridiplantae</taxon>
        <taxon>Streptophyta</taxon>
        <taxon>Embryophyta</taxon>
        <taxon>Tracheophyta</taxon>
        <taxon>Spermatophyta</taxon>
        <taxon>Magnoliopsida</taxon>
        <taxon>Liliopsida</taxon>
        <taxon>Asparagales</taxon>
        <taxon>Orchidaceae</taxon>
        <taxon>Vanilloideae</taxon>
        <taxon>Vanilleae</taxon>
        <taxon>Vanilla</taxon>
    </lineage>
</organism>
<dbReference type="GO" id="GO:0008168">
    <property type="term" value="F:methyltransferase activity"/>
    <property type="evidence" value="ECO:0007669"/>
    <property type="project" value="UniProtKB-KW"/>
</dbReference>
<sequence>MSSSCFLWAKFLAYIDTDHVMPLYADMEKRSYLLMMNFAEDEIDLAINRLGVSSSIGDLVDFIIACQAARNLKKRNSTTEALFGTMDKTFCLLRMGFTENEVSIAIAKFGSDAPLNELANSILTSRLAFPVKEEDVTEDEVRFTCQEQNELEQLGRRVKEEFPVDFTPPKDPPPPPPPSFRYDDDEDNKKSVKKAKFVHPEDKATASSFSGYYPASVKKEESDDVPRSIAADHAKNESGYPFFFYGNVADVSQETWRKLSRFLFGTRPEFANSQFFSAFIRKEGYLHNIPTEVRFHVLPKPPVTIEGVLPHTMKWWPSWDTRKQLSCINSETEGLSQICDRLGRMMAASHGLPSKEQQMDILHHCRTLNLVWTGRNELRPVEPDLLECILGYPKDHTGGSGFDLGGRLAALKCSFQTDTIGYLLSTLKGVFPGGLRLLSLCSGIGGAEVALHRLGIRLRCVVSVESSENNRHAMRRWWSRAGQTGELRQIAGLEKLTVRQLESLWKEFGGFDLIVGGNPGTLPSACSSAMDLNHFYEFARVLRCIRNLMGRNTASVGDRTNSNIL</sequence>
<evidence type="ECO:0000256" key="6">
    <source>
        <dbReference type="ARBA" id="ARBA00023125"/>
    </source>
</evidence>
<comment type="subcellular location">
    <subcellularLocation>
        <location evidence="1">Nucleus</location>
    </subcellularLocation>
</comment>
<dbReference type="PANTHER" id="PTHR23068">
    <property type="entry name" value="DNA CYTOSINE-5- -METHYLTRANSFERASE 3-RELATED"/>
    <property type="match status" value="1"/>
</dbReference>
<proteinExistence type="predicted"/>
<dbReference type="InterPro" id="IPR029063">
    <property type="entry name" value="SAM-dependent_MTases_sf"/>
</dbReference>
<comment type="caution">
    <text evidence="10">The sequence shown here is derived from an EMBL/GenBank/DDBJ whole genome shotgun (WGS) entry which is preliminary data.</text>
</comment>
<dbReference type="GO" id="GO:0005634">
    <property type="term" value="C:nucleus"/>
    <property type="evidence" value="ECO:0007669"/>
    <property type="project" value="UniProtKB-SubCell"/>
</dbReference>
<dbReference type="EMBL" id="JADCNM010000011">
    <property type="protein sequence ID" value="KAG0463126.1"/>
    <property type="molecule type" value="Genomic_DNA"/>
</dbReference>
<dbReference type="PROSITE" id="PS51680">
    <property type="entry name" value="SAM_MT_DRM"/>
    <property type="match status" value="1"/>
</dbReference>
<keyword evidence="2" id="KW-0489">Methyltransferase</keyword>
<evidence type="ECO:0000256" key="5">
    <source>
        <dbReference type="ARBA" id="ARBA00022737"/>
    </source>
</evidence>
<evidence type="ECO:0000256" key="3">
    <source>
        <dbReference type="ARBA" id="ARBA00022679"/>
    </source>
</evidence>
<evidence type="ECO:0000313" key="10">
    <source>
        <dbReference type="EMBL" id="KAG0463126.1"/>
    </source>
</evidence>
<evidence type="ECO:0000313" key="11">
    <source>
        <dbReference type="Proteomes" id="UP000639772"/>
    </source>
</evidence>
<evidence type="ECO:0000259" key="9">
    <source>
        <dbReference type="PROSITE" id="PS51680"/>
    </source>
</evidence>
<accession>A0A835Q2V3</accession>
<evidence type="ECO:0000256" key="8">
    <source>
        <dbReference type="SAM" id="MobiDB-lite"/>
    </source>
</evidence>
<evidence type="ECO:0000256" key="7">
    <source>
        <dbReference type="ARBA" id="ARBA00023242"/>
    </source>
</evidence>
<dbReference type="SUPFAM" id="SSF53335">
    <property type="entry name" value="S-adenosyl-L-methionine-dependent methyltransferases"/>
    <property type="match status" value="2"/>
</dbReference>
<dbReference type="InterPro" id="IPR050390">
    <property type="entry name" value="C5-Methyltransferase"/>
</dbReference>
<protein>
    <recommendedName>
        <fullName evidence="9">SAM-dependent MTase DRM-type domain-containing protein</fullName>
    </recommendedName>
</protein>
<keyword evidence="3" id="KW-0808">Transferase</keyword>
<dbReference type="GO" id="GO:0032259">
    <property type="term" value="P:methylation"/>
    <property type="evidence" value="ECO:0007669"/>
    <property type="project" value="UniProtKB-KW"/>
</dbReference>
<dbReference type="InterPro" id="IPR030380">
    <property type="entry name" value="SAM_MeTfrase_DRM"/>
</dbReference>
<evidence type="ECO:0000256" key="4">
    <source>
        <dbReference type="ARBA" id="ARBA00022691"/>
    </source>
</evidence>
<evidence type="ECO:0000256" key="2">
    <source>
        <dbReference type="ARBA" id="ARBA00022603"/>
    </source>
</evidence>